<reference evidence="1" key="1">
    <citation type="submission" date="2022-10" db="EMBL/GenBank/DDBJ databases">
        <title>Genome Sequence of Xylaria curta.</title>
        <authorList>
            <person name="Buettner E."/>
        </authorList>
    </citation>
    <scope>NUCLEOTIDE SEQUENCE</scope>
    <source>
        <strain evidence="1">Babe10</strain>
    </source>
</reference>
<evidence type="ECO:0000313" key="1">
    <source>
        <dbReference type="EMBL" id="KAJ2981337.1"/>
    </source>
</evidence>
<sequence>MVMDVNISFKFAGSAIPSIAHLITAGSNRLLPSSSRPSHVIFRLDCMSPATSARNQLTVSVSTNHARLEYLAASTTTPVTMSDEFDYSLLDTIMIPDEEILDFNFLDNPGPIGQNEVNAYDYNAAYGFDPVFDVDFNAGFQPDPFLPGLPDATTSIGQSPLADFQRLVDPAPYSPAPLINRDIILVGFAKSVMSRSQTITTWINIPAPWDTQRGFAKSVMGRSQAVAICVTTPAPGTTQRGFAIIQIATTAILTRRTNIIIKKLPIFQVIARCVTSQLLRVLNAVSESATQPSLNNMQTLGSIAPTHVYAGLDLLDAMYSYVTLRVSTRKVKRTHALSARVIAASKLFAEETTSFSIFGAIIRWNQRKSTTSHPLLFEFDVVKS</sequence>
<proteinExistence type="predicted"/>
<evidence type="ECO:0000313" key="2">
    <source>
        <dbReference type="Proteomes" id="UP001143856"/>
    </source>
</evidence>
<organism evidence="1 2">
    <name type="scientific">Xylaria curta</name>
    <dbReference type="NCBI Taxonomy" id="42375"/>
    <lineage>
        <taxon>Eukaryota</taxon>
        <taxon>Fungi</taxon>
        <taxon>Dikarya</taxon>
        <taxon>Ascomycota</taxon>
        <taxon>Pezizomycotina</taxon>
        <taxon>Sordariomycetes</taxon>
        <taxon>Xylariomycetidae</taxon>
        <taxon>Xylariales</taxon>
        <taxon>Xylariaceae</taxon>
        <taxon>Xylaria</taxon>
    </lineage>
</organism>
<dbReference type="EMBL" id="JAPDGR010001574">
    <property type="protein sequence ID" value="KAJ2981337.1"/>
    <property type="molecule type" value="Genomic_DNA"/>
</dbReference>
<gene>
    <name evidence="1" type="ORF">NUW58_g6711</name>
</gene>
<name>A0ACC1NPS6_9PEZI</name>
<protein>
    <submittedName>
        <fullName evidence="1">Uncharacterized protein</fullName>
    </submittedName>
</protein>
<keyword evidence="2" id="KW-1185">Reference proteome</keyword>
<comment type="caution">
    <text evidence="1">The sequence shown here is derived from an EMBL/GenBank/DDBJ whole genome shotgun (WGS) entry which is preliminary data.</text>
</comment>
<dbReference type="Proteomes" id="UP001143856">
    <property type="component" value="Unassembled WGS sequence"/>
</dbReference>
<accession>A0ACC1NPS6</accession>